<reference evidence="1 2" key="1">
    <citation type="journal article" date="2022" name="Hortic Res">
        <title>A haplotype resolved chromosomal level avocado genome allows analysis of novel avocado genes.</title>
        <authorList>
            <person name="Nath O."/>
            <person name="Fletcher S.J."/>
            <person name="Hayward A."/>
            <person name="Shaw L.M."/>
            <person name="Masouleh A.K."/>
            <person name="Furtado A."/>
            <person name="Henry R.J."/>
            <person name="Mitter N."/>
        </authorList>
    </citation>
    <scope>NUCLEOTIDE SEQUENCE [LARGE SCALE GENOMIC DNA]</scope>
    <source>
        <strain evidence="2">cv. Hass</strain>
    </source>
</reference>
<evidence type="ECO:0000313" key="2">
    <source>
        <dbReference type="Proteomes" id="UP001234297"/>
    </source>
</evidence>
<proteinExistence type="predicted"/>
<protein>
    <submittedName>
        <fullName evidence="1">Uncharacterized protein</fullName>
    </submittedName>
</protein>
<dbReference type="Proteomes" id="UP001234297">
    <property type="component" value="Chromosome 2"/>
</dbReference>
<accession>A0ACC2MMA0</accession>
<name>A0ACC2MMA0_PERAE</name>
<gene>
    <name evidence="1" type="ORF">MRB53_008284</name>
</gene>
<dbReference type="EMBL" id="CM056810">
    <property type="protein sequence ID" value="KAJ8646536.1"/>
    <property type="molecule type" value="Genomic_DNA"/>
</dbReference>
<comment type="caution">
    <text evidence="1">The sequence shown here is derived from an EMBL/GenBank/DDBJ whole genome shotgun (WGS) entry which is preliminary data.</text>
</comment>
<organism evidence="1 2">
    <name type="scientific">Persea americana</name>
    <name type="common">Avocado</name>
    <dbReference type="NCBI Taxonomy" id="3435"/>
    <lineage>
        <taxon>Eukaryota</taxon>
        <taxon>Viridiplantae</taxon>
        <taxon>Streptophyta</taxon>
        <taxon>Embryophyta</taxon>
        <taxon>Tracheophyta</taxon>
        <taxon>Spermatophyta</taxon>
        <taxon>Magnoliopsida</taxon>
        <taxon>Magnoliidae</taxon>
        <taxon>Laurales</taxon>
        <taxon>Lauraceae</taxon>
        <taxon>Persea</taxon>
    </lineage>
</organism>
<sequence length="160" mass="18805">MPTLLTNSEKKIRAGMDFYVSTLKWMPSEVASDSILLTFSLEERPIPRSRVWKMLREKKIKAGMDFYVNKLKWKPSEIVSVPILLMVSLEERVVPRSKVWKMLKCKGLVNEGELKKMLMLSEERFLRKYVTAYEKQVPNLLKAYNSREMYNFSCGMVKVK</sequence>
<keyword evidence="2" id="KW-1185">Reference proteome</keyword>
<evidence type="ECO:0000313" key="1">
    <source>
        <dbReference type="EMBL" id="KAJ8646536.1"/>
    </source>
</evidence>